<sequence>MDHKKRIDDFFAGKLTKEQAQELLDWLESSEAEEFLSAEILQVWSEKIRSQHAENWDSKPLWEKINQAKEGYSKPYLLVDAKPARKLFPSWLKAAVVLLVVGISAVFYFELQTTGELPREISFEIPAKIVRENPAGQKTRINLPDGSTVFLNSESKITYSEDFLTNRQIELEGEGFFKVARDEAHPFTVDAKGILTTALGTSFNISTFNQEEKVAVTLVTGKVRLNQKNTQNFLDLNPGEESILSLQESSLTKHSVEVADRISWTEGVLRFSDTPFEELIPTLERWYGVQIQILGNPGKINATGTFDSNESLRNVLHVLSASMDFEYQLREKEVVINFNKRPM</sequence>
<dbReference type="PANTHER" id="PTHR30273:SF2">
    <property type="entry name" value="PROTEIN FECR"/>
    <property type="match status" value="1"/>
</dbReference>
<evidence type="ECO:0000259" key="3">
    <source>
        <dbReference type="Pfam" id="PF16344"/>
    </source>
</evidence>
<protein>
    <submittedName>
        <fullName evidence="4">DUF4974 domain-containing protein</fullName>
    </submittedName>
</protein>
<reference evidence="5" key="1">
    <citation type="journal article" date="2019" name="Int. J. Syst. Evol. Microbiol.">
        <title>The Global Catalogue of Microorganisms (GCM) 10K type strain sequencing project: providing services to taxonomists for standard genome sequencing and annotation.</title>
        <authorList>
            <consortium name="The Broad Institute Genomics Platform"/>
            <consortium name="The Broad Institute Genome Sequencing Center for Infectious Disease"/>
            <person name="Wu L."/>
            <person name="Ma J."/>
        </authorList>
    </citation>
    <scope>NUCLEOTIDE SEQUENCE [LARGE SCALE GENOMIC DNA]</scope>
    <source>
        <strain evidence="5">JCM 16112</strain>
    </source>
</reference>
<dbReference type="Pfam" id="PF16344">
    <property type="entry name" value="FecR_C"/>
    <property type="match status" value="1"/>
</dbReference>
<dbReference type="InterPro" id="IPR032508">
    <property type="entry name" value="FecR_C"/>
</dbReference>
<accession>A0ABP3YCD8</accession>
<dbReference type="EMBL" id="BAAAFI010000007">
    <property type="protein sequence ID" value="GAA0878598.1"/>
    <property type="molecule type" value="Genomic_DNA"/>
</dbReference>
<comment type="caution">
    <text evidence="4">The sequence shown here is derived from an EMBL/GenBank/DDBJ whole genome shotgun (WGS) entry which is preliminary data.</text>
</comment>
<dbReference type="InterPro" id="IPR006860">
    <property type="entry name" value="FecR"/>
</dbReference>
<evidence type="ECO:0000313" key="4">
    <source>
        <dbReference type="EMBL" id="GAA0878598.1"/>
    </source>
</evidence>
<name>A0ABP3YCD8_9BACT</name>
<evidence type="ECO:0000259" key="2">
    <source>
        <dbReference type="Pfam" id="PF04773"/>
    </source>
</evidence>
<dbReference type="RefSeq" id="WP_343850154.1">
    <property type="nucleotide sequence ID" value="NZ_BAAAFI010000007.1"/>
</dbReference>
<evidence type="ECO:0000313" key="5">
    <source>
        <dbReference type="Proteomes" id="UP001500469"/>
    </source>
</evidence>
<dbReference type="PANTHER" id="PTHR30273">
    <property type="entry name" value="PERIPLASMIC SIGNAL SENSOR AND SIGMA FACTOR ACTIVATOR FECR-RELATED"/>
    <property type="match status" value="1"/>
</dbReference>
<feature type="domain" description="Protein FecR C-terminal" evidence="3">
    <location>
        <begin position="269"/>
        <end position="336"/>
    </location>
</feature>
<dbReference type="Pfam" id="PF04773">
    <property type="entry name" value="FecR"/>
    <property type="match status" value="1"/>
</dbReference>
<dbReference type="Proteomes" id="UP001500469">
    <property type="component" value="Unassembled WGS sequence"/>
</dbReference>
<proteinExistence type="predicted"/>
<keyword evidence="1" id="KW-0472">Membrane</keyword>
<organism evidence="4 5">
    <name type="scientific">Algoriphagus jejuensis</name>
    <dbReference type="NCBI Taxonomy" id="419934"/>
    <lineage>
        <taxon>Bacteria</taxon>
        <taxon>Pseudomonadati</taxon>
        <taxon>Bacteroidota</taxon>
        <taxon>Cytophagia</taxon>
        <taxon>Cytophagales</taxon>
        <taxon>Cyclobacteriaceae</taxon>
        <taxon>Algoriphagus</taxon>
    </lineage>
</organism>
<feature type="domain" description="FecR protein" evidence="2">
    <location>
        <begin position="135"/>
        <end position="224"/>
    </location>
</feature>
<keyword evidence="5" id="KW-1185">Reference proteome</keyword>
<keyword evidence="1" id="KW-1133">Transmembrane helix</keyword>
<keyword evidence="1" id="KW-0812">Transmembrane</keyword>
<evidence type="ECO:0000256" key="1">
    <source>
        <dbReference type="SAM" id="Phobius"/>
    </source>
</evidence>
<dbReference type="Gene3D" id="2.60.120.1440">
    <property type="match status" value="1"/>
</dbReference>
<dbReference type="Gene3D" id="3.55.50.30">
    <property type="match status" value="1"/>
</dbReference>
<dbReference type="InterPro" id="IPR012373">
    <property type="entry name" value="Ferrdict_sens_TM"/>
</dbReference>
<dbReference type="PIRSF" id="PIRSF018266">
    <property type="entry name" value="FecR"/>
    <property type="match status" value="1"/>
</dbReference>
<gene>
    <name evidence="4" type="ORF">GCM10009119_15660</name>
</gene>
<feature type="transmembrane region" description="Helical" evidence="1">
    <location>
        <begin position="91"/>
        <end position="109"/>
    </location>
</feature>